<feature type="transmembrane region" description="Helical" evidence="1">
    <location>
        <begin position="282"/>
        <end position="305"/>
    </location>
</feature>
<feature type="transmembrane region" description="Helical" evidence="1">
    <location>
        <begin position="109"/>
        <end position="140"/>
    </location>
</feature>
<proteinExistence type="predicted"/>
<keyword evidence="1" id="KW-0812">Transmembrane</keyword>
<feature type="transmembrane region" description="Helical" evidence="1">
    <location>
        <begin position="75"/>
        <end position="97"/>
    </location>
</feature>
<dbReference type="OrthoDB" id="2349131at2"/>
<gene>
    <name evidence="2" type="ORF">B5M42_07585</name>
</gene>
<evidence type="ECO:0008006" key="4">
    <source>
        <dbReference type="Google" id="ProtNLM"/>
    </source>
</evidence>
<dbReference type="InterPro" id="IPR046107">
    <property type="entry name" value="DUF6044"/>
</dbReference>
<feature type="transmembrane region" description="Helical" evidence="1">
    <location>
        <begin position="255"/>
        <end position="275"/>
    </location>
</feature>
<dbReference type="Pfam" id="PF19510">
    <property type="entry name" value="DUF6044"/>
    <property type="match status" value="1"/>
</dbReference>
<comment type="caution">
    <text evidence="2">The sequence shown here is derived from an EMBL/GenBank/DDBJ whole genome shotgun (WGS) entry which is preliminary data.</text>
</comment>
<dbReference type="EMBL" id="MYFO01000007">
    <property type="protein sequence ID" value="TFE89308.1"/>
    <property type="molecule type" value="Genomic_DNA"/>
</dbReference>
<dbReference type="Proteomes" id="UP000298246">
    <property type="component" value="Unassembled WGS sequence"/>
</dbReference>
<evidence type="ECO:0000313" key="3">
    <source>
        <dbReference type="Proteomes" id="UP000298246"/>
    </source>
</evidence>
<sequence>MLFQAPMLIQGPGYHVPILDNLDYNLPINKILVESGQWFGSLHAVIPNMLDGVPRNSLGSEFNLQLLLEYALDSYWAYAVNEIFVHMIALIGMYLLLSGHFNIRSRWLSAGIAVLFALLPFLSSVGATVAAQPLALYAFLHIRNGNNRRRDWLILAAIPFYSSLVLGFSFFLALMLGLFGYDLVTNKRVNKPFFAAICLMSFVYVLVEYRLLLSTFIDRFPTHRIEKEISTMSFTQSLHNGWDNFLNGQFHVYTFHKPIMLGAIILGIIVSALQYRTYKKQLILQVALLALIFIISMWYGFWSYWGWAGLREHIELLKTANFSRFHWLDPLLWYSLFALSLRAITQFRPSGSYAAALLIVAQLLVIGQANAASAKNNVYSFQEYYSVKLFDSIKAYIGKDPSDYRVLSIGLWPSIPQYNGMYTLDGYLTNYDLNYKHRFREIIEKELDKNEDLKTYFDKWGNRCYIFINELPGRKFYFDKKENAVIHNLELRLDKLKEMKADYILSTAFIENAPANGLQLQRVFEETDSPWRIFLYQVM</sequence>
<keyword evidence="1" id="KW-1133">Transmembrane helix</keyword>
<evidence type="ECO:0000313" key="2">
    <source>
        <dbReference type="EMBL" id="TFE89308.1"/>
    </source>
</evidence>
<feature type="transmembrane region" description="Helical" evidence="1">
    <location>
        <begin position="152"/>
        <end position="181"/>
    </location>
</feature>
<accession>A0A4Y8Q5D9</accession>
<dbReference type="AlphaFoldDB" id="A0A4Y8Q5D9"/>
<keyword evidence="1" id="KW-0472">Membrane</keyword>
<evidence type="ECO:0000256" key="1">
    <source>
        <dbReference type="SAM" id="Phobius"/>
    </source>
</evidence>
<name>A0A4Y8Q5D9_9BACL</name>
<reference evidence="2 3" key="1">
    <citation type="submission" date="2017-03" db="EMBL/GenBank/DDBJ databases">
        <title>Isolation of Levoglucosan Utilizing Bacteria.</title>
        <authorList>
            <person name="Arya A.S."/>
        </authorList>
    </citation>
    <scope>NUCLEOTIDE SEQUENCE [LARGE SCALE GENOMIC DNA]</scope>
    <source>
        <strain evidence="2 3">MEC069</strain>
    </source>
</reference>
<keyword evidence="3" id="KW-1185">Reference proteome</keyword>
<protein>
    <recommendedName>
        <fullName evidence="4">Glycosyltransferase RgtA/B/C/D-like domain-containing protein</fullName>
    </recommendedName>
</protein>
<organism evidence="2 3">
    <name type="scientific">Paenibacillus athensensis</name>
    <dbReference type="NCBI Taxonomy" id="1967502"/>
    <lineage>
        <taxon>Bacteria</taxon>
        <taxon>Bacillati</taxon>
        <taxon>Bacillota</taxon>
        <taxon>Bacilli</taxon>
        <taxon>Bacillales</taxon>
        <taxon>Paenibacillaceae</taxon>
        <taxon>Paenibacillus</taxon>
    </lineage>
</organism>
<feature type="transmembrane region" description="Helical" evidence="1">
    <location>
        <begin position="193"/>
        <end position="212"/>
    </location>
</feature>